<keyword evidence="1" id="KW-0472">Membrane</keyword>
<keyword evidence="1" id="KW-1133">Transmembrane helix</keyword>
<feature type="transmembrane region" description="Helical" evidence="1">
    <location>
        <begin position="197"/>
        <end position="216"/>
    </location>
</feature>
<evidence type="ECO:0000256" key="1">
    <source>
        <dbReference type="SAM" id="Phobius"/>
    </source>
</evidence>
<dbReference type="Proteomes" id="UP001477672">
    <property type="component" value="Unassembled WGS sequence"/>
</dbReference>
<evidence type="ECO:0000313" key="2">
    <source>
        <dbReference type="EMBL" id="MEQ2519446.1"/>
    </source>
</evidence>
<dbReference type="RefSeq" id="WP_349214891.1">
    <property type="nucleotide sequence ID" value="NZ_JBBMFA010000054.1"/>
</dbReference>
<keyword evidence="3" id="KW-1185">Reference proteome</keyword>
<gene>
    <name evidence="2" type="ORF">WMO24_03195</name>
</gene>
<dbReference type="EMBL" id="JBBMFA010000054">
    <property type="protein sequence ID" value="MEQ2519446.1"/>
    <property type="molecule type" value="Genomic_DNA"/>
</dbReference>
<evidence type="ECO:0000313" key="3">
    <source>
        <dbReference type="Proteomes" id="UP001477672"/>
    </source>
</evidence>
<feature type="transmembrane region" description="Helical" evidence="1">
    <location>
        <begin position="50"/>
        <end position="68"/>
    </location>
</feature>
<name>A0ABV1GC90_9FIRM</name>
<keyword evidence="1" id="KW-0812">Transmembrane</keyword>
<accession>A0ABV1GC90</accession>
<sequence>MKIWMSPQIQAGRNHFLHTMGGSLGIALLGVLLAAGGSVCMIRRGMSMRTWSLFLCVAVTALLIGLAVRLGRRSARDAIVFFLDEQDHLFWADTRTLCRGRSVTGATRHAADAQRWLERIRNRQTVPPGAMEVLKVERMRENPHDYALICQVRKNGRVFRSGCTVLKGYEDEDWLIRELERRRGWENQLEQREDPSAAGMAVSGLLLLCSVAVCFFSHPAQARLPQNFYFPALALAGVGAAALLYWSVRRHRNE</sequence>
<comment type="caution">
    <text evidence="2">The sequence shown here is derived from an EMBL/GenBank/DDBJ whole genome shotgun (WGS) entry which is preliminary data.</text>
</comment>
<organism evidence="2 3">
    <name type="scientific">Ruthenibacterium intestinale</name>
    <dbReference type="NCBI Taxonomy" id="3133163"/>
    <lineage>
        <taxon>Bacteria</taxon>
        <taxon>Bacillati</taxon>
        <taxon>Bacillota</taxon>
        <taxon>Clostridia</taxon>
        <taxon>Eubacteriales</taxon>
        <taxon>Oscillospiraceae</taxon>
        <taxon>Ruthenibacterium</taxon>
    </lineage>
</organism>
<proteinExistence type="predicted"/>
<reference evidence="2 3" key="1">
    <citation type="submission" date="2024-03" db="EMBL/GenBank/DDBJ databases">
        <title>Human intestinal bacterial collection.</title>
        <authorList>
            <person name="Pauvert C."/>
            <person name="Hitch T.C.A."/>
            <person name="Clavel T."/>
        </authorList>
    </citation>
    <scope>NUCLEOTIDE SEQUENCE [LARGE SCALE GENOMIC DNA]</scope>
    <source>
        <strain evidence="2 3">CLA-JM-H11</strain>
    </source>
</reference>
<feature type="transmembrane region" description="Helical" evidence="1">
    <location>
        <begin position="228"/>
        <end position="248"/>
    </location>
</feature>
<protein>
    <submittedName>
        <fullName evidence="2">Uncharacterized protein</fullName>
    </submittedName>
</protein>